<proteinExistence type="inferred from homology"/>
<gene>
    <name evidence="11" type="ORF">PECUL_23A022887</name>
</gene>
<dbReference type="GO" id="GO:0016887">
    <property type="term" value="F:ATP hydrolysis activity"/>
    <property type="evidence" value="ECO:0007669"/>
    <property type="project" value="InterPro"/>
</dbReference>
<dbReference type="Proteomes" id="UP001295444">
    <property type="component" value="Chromosome 09"/>
</dbReference>
<keyword evidence="7" id="KW-0472">Membrane</keyword>
<sequence length="615" mass="70509">MSYFVFFLPSAMQWDFESKLFGQHLAKITTLKVLPGFLKNKHPKKPLVLSFHGLTGTGKNYISQIIAQHIYPDGLKSKFVHQFVATLHFPHVQHLDMYKDQLQTWIKRNVSACERSVFIFDEVDKMQPELIDAIKPYLDYYEHIEGVDYRKAIFIFLSNTGGEVILGLALDFRKAGKQREDIKMSDVEHHLSLAAFNKKDGGFWHSSLIAQNLIDYFVPFLPLELQHVKMCIRRAILDRGYIIEEDIVSKVANDMTYYPKDEKVFSVKGCKVKDSKSGYVFHAGILDIMPLYANSVYTIARCLEPITTGIAIATASALTGYLSSPRFYCRFAECCEEDRPFNATALEADLNKKIFGQHLANNIILRALNGFFSNPNPKKPLALSLHGWTGTGKNFISKIIADNMYPLGMESKFIHLFISTLHFPHDSKIQLYKDQLQSWIRGNVSKCERSLFIFDEMDKLHPGLVDAIKPYLDYYDHIDGVSYRKAVFIFLSNAGGDLITRKVLEFWKDGKSREDLQLKDLESVLSVGLFNNKNSGFWHSTLIEKNLIDFYVPFLPLEFRHVKMCVMAELKERGFEPDEGLAGEVAKELTYYPKVEKLFSDKGCKTVSYKLDLYV</sequence>
<evidence type="ECO:0000256" key="4">
    <source>
        <dbReference type="ARBA" id="ARBA00006235"/>
    </source>
</evidence>
<dbReference type="InterPro" id="IPR027417">
    <property type="entry name" value="P-loop_NTPase"/>
</dbReference>
<dbReference type="Pfam" id="PF06309">
    <property type="entry name" value="Torsin"/>
    <property type="match status" value="2"/>
</dbReference>
<dbReference type="FunFam" id="3.40.50.300:FF:001719">
    <property type="entry name" value="Torsin"/>
    <property type="match status" value="1"/>
</dbReference>
<evidence type="ECO:0000256" key="5">
    <source>
        <dbReference type="ARBA" id="ARBA00022801"/>
    </source>
</evidence>
<evidence type="ECO:0000256" key="6">
    <source>
        <dbReference type="ARBA" id="ARBA00022824"/>
    </source>
</evidence>
<dbReference type="Gene3D" id="3.40.50.300">
    <property type="entry name" value="P-loop containing nucleotide triphosphate hydrolases"/>
    <property type="match status" value="2"/>
</dbReference>
<evidence type="ECO:0000256" key="1">
    <source>
        <dbReference type="ARBA" id="ARBA00004123"/>
    </source>
</evidence>
<dbReference type="SUPFAM" id="SSF52540">
    <property type="entry name" value="P-loop containing nucleoside triphosphate hydrolases"/>
    <property type="match status" value="2"/>
</dbReference>
<evidence type="ECO:0000256" key="2">
    <source>
        <dbReference type="ARBA" id="ARBA00004240"/>
    </source>
</evidence>
<name>A0AAD1T3F2_PELCU</name>
<protein>
    <submittedName>
        <fullName evidence="11">Torsin-1B</fullName>
    </submittedName>
</protein>
<dbReference type="EMBL" id="OW240920">
    <property type="protein sequence ID" value="CAH2315971.1"/>
    <property type="molecule type" value="Genomic_DNA"/>
</dbReference>
<feature type="domain" description="AAA+ ATPase" evidence="10">
    <location>
        <begin position="45"/>
        <end position="180"/>
    </location>
</feature>
<evidence type="ECO:0000256" key="3">
    <source>
        <dbReference type="ARBA" id="ARBA00004308"/>
    </source>
</evidence>
<dbReference type="InterPro" id="IPR001270">
    <property type="entry name" value="ClpA/B"/>
</dbReference>
<keyword evidence="6" id="KW-0256">Endoplasmic reticulum</keyword>
<dbReference type="PANTHER" id="PTHR10760:SF14">
    <property type="entry name" value="TORSIN-1B"/>
    <property type="match status" value="1"/>
</dbReference>
<reference evidence="11" key="1">
    <citation type="submission" date="2022-03" db="EMBL/GenBank/DDBJ databases">
        <authorList>
            <person name="Alioto T."/>
            <person name="Alioto T."/>
            <person name="Gomez Garrido J."/>
        </authorList>
    </citation>
    <scope>NUCLEOTIDE SEQUENCE</scope>
</reference>
<feature type="domain" description="AAA+ ATPase" evidence="10">
    <location>
        <begin position="379"/>
        <end position="522"/>
    </location>
</feature>
<dbReference type="SMART" id="SM00382">
    <property type="entry name" value="AAA"/>
    <property type="match status" value="2"/>
</dbReference>
<evidence type="ECO:0000256" key="9">
    <source>
        <dbReference type="ARBA" id="ARBA00023242"/>
    </source>
</evidence>
<dbReference type="GO" id="GO:0071763">
    <property type="term" value="P:nuclear membrane organization"/>
    <property type="evidence" value="ECO:0007669"/>
    <property type="project" value="TreeGrafter"/>
</dbReference>
<keyword evidence="5" id="KW-0378">Hydrolase</keyword>
<dbReference type="GO" id="GO:0005635">
    <property type="term" value="C:nuclear envelope"/>
    <property type="evidence" value="ECO:0007669"/>
    <property type="project" value="TreeGrafter"/>
</dbReference>
<comment type="similarity">
    <text evidence="4">Belongs to the ClpA/ClpB family. Torsin subfamily.</text>
</comment>
<evidence type="ECO:0000256" key="8">
    <source>
        <dbReference type="ARBA" id="ARBA00023180"/>
    </source>
</evidence>
<keyword evidence="9" id="KW-0539">Nucleus</keyword>
<dbReference type="InterPro" id="IPR010448">
    <property type="entry name" value="Torsin"/>
</dbReference>
<dbReference type="GO" id="GO:0019894">
    <property type="term" value="F:kinesin binding"/>
    <property type="evidence" value="ECO:0007669"/>
    <property type="project" value="TreeGrafter"/>
</dbReference>
<dbReference type="GO" id="GO:0034504">
    <property type="term" value="P:protein localization to nucleus"/>
    <property type="evidence" value="ECO:0007669"/>
    <property type="project" value="TreeGrafter"/>
</dbReference>
<dbReference type="FunFam" id="3.40.50.300:FF:000743">
    <property type="entry name" value="Torsin"/>
    <property type="match status" value="1"/>
</dbReference>
<dbReference type="GO" id="GO:0005524">
    <property type="term" value="F:ATP binding"/>
    <property type="evidence" value="ECO:0007669"/>
    <property type="project" value="InterPro"/>
</dbReference>
<evidence type="ECO:0000259" key="10">
    <source>
        <dbReference type="SMART" id="SM00382"/>
    </source>
</evidence>
<dbReference type="InterPro" id="IPR049337">
    <property type="entry name" value="TOR1A_C"/>
</dbReference>
<organism evidence="11 12">
    <name type="scientific">Pelobates cultripes</name>
    <name type="common">Western spadefoot toad</name>
    <dbReference type="NCBI Taxonomy" id="61616"/>
    <lineage>
        <taxon>Eukaryota</taxon>
        <taxon>Metazoa</taxon>
        <taxon>Chordata</taxon>
        <taxon>Craniata</taxon>
        <taxon>Vertebrata</taxon>
        <taxon>Euteleostomi</taxon>
        <taxon>Amphibia</taxon>
        <taxon>Batrachia</taxon>
        <taxon>Anura</taxon>
        <taxon>Pelobatoidea</taxon>
        <taxon>Pelobatidae</taxon>
        <taxon>Pelobates</taxon>
    </lineage>
</organism>
<dbReference type="Pfam" id="PF21376">
    <property type="entry name" value="TOR1A_C"/>
    <property type="match status" value="2"/>
</dbReference>
<dbReference type="AlphaFoldDB" id="A0AAD1T3F2"/>
<evidence type="ECO:0000313" key="12">
    <source>
        <dbReference type="Proteomes" id="UP001295444"/>
    </source>
</evidence>
<evidence type="ECO:0000256" key="7">
    <source>
        <dbReference type="ARBA" id="ARBA00023136"/>
    </source>
</evidence>
<keyword evidence="8" id="KW-0325">Glycoprotein</keyword>
<keyword evidence="12" id="KW-1185">Reference proteome</keyword>
<evidence type="ECO:0000313" key="11">
    <source>
        <dbReference type="EMBL" id="CAH2315971.1"/>
    </source>
</evidence>
<accession>A0AAD1T3F2</accession>
<dbReference type="PRINTS" id="PR00300">
    <property type="entry name" value="CLPPROTEASEA"/>
</dbReference>
<dbReference type="InterPro" id="IPR003593">
    <property type="entry name" value="AAA+_ATPase"/>
</dbReference>
<dbReference type="GO" id="GO:0005788">
    <property type="term" value="C:endoplasmic reticulum lumen"/>
    <property type="evidence" value="ECO:0007669"/>
    <property type="project" value="TreeGrafter"/>
</dbReference>
<comment type="subcellular location">
    <subcellularLocation>
        <location evidence="3">Endomembrane system</location>
    </subcellularLocation>
    <subcellularLocation>
        <location evidence="2">Endoplasmic reticulum</location>
    </subcellularLocation>
    <subcellularLocation>
        <location evidence="1">Nucleus</location>
    </subcellularLocation>
</comment>
<dbReference type="PANTHER" id="PTHR10760">
    <property type="entry name" value="TORSIN"/>
    <property type="match status" value="1"/>
</dbReference>